<dbReference type="Gene3D" id="3.40.190.10">
    <property type="entry name" value="Periplasmic binding protein-like II"/>
    <property type="match status" value="1"/>
</dbReference>
<dbReference type="SMART" id="SM00418">
    <property type="entry name" value="HTH_ARSR"/>
    <property type="match status" value="1"/>
</dbReference>
<dbReference type="InterPro" id="IPR024370">
    <property type="entry name" value="PBP_domain"/>
</dbReference>
<dbReference type="InterPro" id="IPR011991">
    <property type="entry name" value="ArsR-like_HTH"/>
</dbReference>
<protein>
    <submittedName>
        <fullName evidence="2">Substrate-binding domain-containing protein</fullName>
    </submittedName>
</protein>
<evidence type="ECO:0000259" key="1">
    <source>
        <dbReference type="SMART" id="SM00418"/>
    </source>
</evidence>
<dbReference type="InterPro" id="IPR001845">
    <property type="entry name" value="HTH_ArsR_DNA-bd_dom"/>
</dbReference>
<name>A0ABU3NN78_9CHLR</name>
<feature type="domain" description="HTH arsR-type" evidence="1">
    <location>
        <begin position="11"/>
        <end position="91"/>
    </location>
</feature>
<dbReference type="Pfam" id="PF12727">
    <property type="entry name" value="PBP_like"/>
    <property type="match status" value="1"/>
</dbReference>
<evidence type="ECO:0000313" key="3">
    <source>
        <dbReference type="Proteomes" id="UP001254165"/>
    </source>
</evidence>
<keyword evidence="3" id="KW-1185">Reference proteome</keyword>
<gene>
    <name evidence="2" type="ORF">QYE77_08485</name>
</gene>
<dbReference type="InterPro" id="IPR036388">
    <property type="entry name" value="WH-like_DNA-bd_sf"/>
</dbReference>
<dbReference type="InterPro" id="IPR036390">
    <property type="entry name" value="WH_DNA-bd_sf"/>
</dbReference>
<dbReference type="Gene3D" id="1.10.10.10">
    <property type="entry name" value="Winged helix-like DNA-binding domain superfamily/Winged helix DNA-binding domain"/>
    <property type="match status" value="1"/>
</dbReference>
<dbReference type="Pfam" id="PF01022">
    <property type="entry name" value="HTH_5"/>
    <property type="match status" value="1"/>
</dbReference>
<dbReference type="SUPFAM" id="SSF46785">
    <property type="entry name" value="Winged helix' DNA-binding domain"/>
    <property type="match status" value="1"/>
</dbReference>
<comment type="caution">
    <text evidence="2">The sequence shown here is derived from an EMBL/GenBank/DDBJ whole genome shotgun (WGS) entry which is preliminary data.</text>
</comment>
<dbReference type="EMBL" id="JAUHMF010000002">
    <property type="protein sequence ID" value="MDT8898303.1"/>
    <property type="molecule type" value="Genomic_DNA"/>
</dbReference>
<sequence length="325" mass="36246">MRTFQTLSTLNALQAASDERRFHLLRLLMRAPATLTQLAQEVGQSPAWVRHHIQILQQAGLVYLAEVRKRGRTTEKYYRACANGLLLQNWVLPLTHQPVVLFAGSHDLALELLANQVESRLLLLLMPTGSLNGLVGLRQGFCHLAGAHLHETNGQFNLETLRHLFPDRAMHVVTLAHRVQGLILPPGNPRGIRDLGDLARPGVRWVGRNPGSGTHLWLQRRLRELGFRPEVPSWVASTHTEAAARVARGQADVAIGLQAAAAHFGLDFIPLFEERYDLVFEREHQERLLPLLDVLNAGAFRNAVAALPGYRTTCSGDIYDLETEP</sequence>
<dbReference type="CDD" id="cd00090">
    <property type="entry name" value="HTH_ARSR"/>
    <property type="match status" value="1"/>
</dbReference>
<dbReference type="PANTHER" id="PTHR38431">
    <property type="entry name" value="BLL2305 PROTEIN"/>
    <property type="match status" value="1"/>
</dbReference>
<proteinExistence type="predicted"/>
<organism evidence="2 3">
    <name type="scientific">Thermanaerothrix solaris</name>
    <dbReference type="NCBI Taxonomy" id="3058434"/>
    <lineage>
        <taxon>Bacteria</taxon>
        <taxon>Bacillati</taxon>
        <taxon>Chloroflexota</taxon>
        <taxon>Anaerolineae</taxon>
        <taxon>Anaerolineales</taxon>
        <taxon>Anaerolineaceae</taxon>
        <taxon>Thermanaerothrix</taxon>
    </lineage>
</organism>
<dbReference type="PANTHER" id="PTHR38431:SF1">
    <property type="entry name" value="BLL2305 PROTEIN"/>
    <property type="match status" value="1"/>
</dbReference>
<reference evidence="2 3" key="1">
    <citation type="submission" date="2023-07" db="EMBL/GenBank/DDBJ databases">
        <title>Novel species of Thermanaerothrix with wide hydrolytic capabilities.</title>
        <authorList>
            <person name="Zayulina K.S."/>
            <person name="Podosokorskaya O.A."/>
            <person name="Elcheninov A.G."/>
        </authorList>
    </citation>
    <scope>NUCLEOTIDE SEQUENCE [LARGE SCALE GENOMIC DNA]</scope>
    <source>
        <strain evidence="2 3">4228-RoL</strain>
    </source>
</reference>
<dbReference type="Proteomes" id="UP001254165">
    <property type="component" value="Unassembled WGS sequence"/>
</dbReference>
<dbReference type="SUPFAM" id="SSF53850">
    <property type="entry name" value="Periplasmic binding protein-like II"/>
    <property type="match status" value="1"/>
</dbReference>
<accession>A0ABU3NN78</accession>
<evidence type="ECO:0000313" key="2">
    <source>
        <dbReference type="EMBL" id="MDT8898303.1"/>
    </source>
</evidence>
<dbReference type="RefSeq" id="WP_315624962.1">
    <property type="nucleotide sequence ID" value="NZ_JAUHMF010000002.1"/>
</dbReference>